<protein>
    <submittedName>
        <fullName evidence="1">Uncharacterized protein</fullName>
    </submittedName>
</protein>
<evidence type="ECO:0000313" key="1">
    <source>
        <dbReference type="EMBL" id="KAK5576129.1"/>
    </source>
</evidence>
<proteinExistence type="predicted"/>
<sequence>MTILSALTKLGSIGSYDSNEKSSLISNSSLKGDGFGNNEVTIWPFHRRRPVVVINNRGERT</sequence>
<dbReference type="Proteomes" id="UP001344447">
    <property type="component" value="Unassembled WGS sequence"/>
</dbReference>
<dbReference type="EMBL" id="JAVFKY010000005">
    <property type="protein sequence ID" value="KAK5576129.1"/>
    <property type="molecule type" value="Genomic_DNA"/>
</dbReference>
<keyword evidence="2" id="KW-1185">Reference proteome</keyword>
<name>A0AAN7TNC9_9MYCE</name>
<reference evidence="1 2" key="1">
    <citation type="submission" date="2023-11" db="EMBL/GenBank/DDBJ databases">
        <title>Dfirmibasis_genome.</title>
        <authorList>
            <person name="Edelbroek B."/>
            <person name="Kjellin J."/>
            <person name="Jerlstrom-Hultqvist J."/>
            <person name="Soderbom F."/>
        </authorList>
    </citation>
    <scope>NUCLEOTIDE SEQUENCE [LARGE SCALE GENOMIC DNA]</scope>
    <source>
        <strain evidence="1 2">TNS-C-14</strain>
    </source>
</reference>
<comment type="caution">
    <text evidence="1">The sequence shown here is derived from an EMBL/GenBank/DDBJ whole genome shotgun (WGS) entry which is preliminary data.</text>
</comment>
<gene>
    <name evidence="1" type="ORF">RB653_007270</name>
</gene>
<evidence type="ECO:0000313" key="2">
    <source>
        <dbReference type="Proteomes" id="UP001344447"/>
    </source>
</evidence>
<accession>A0AAN7TNC9</accession>
<organism evidence="1 2">
    <name type="scientific">Dictyostelium firmibasis</name>
    <dbReference type="NCBI Taxonomy" id="79012"/>
    <lineage>
        <taxon>Eukaryota</taxon>
        <taxon>Amoebozoa</taxon>
        <taxon>Evosea</taxon>
        <taxon>Eumycetozoa</taxon>
        <taxon>Dictyostelia</taxon>
        <taxon>Dictyosteliales</taxon>
        <taxon>Dictyosteliaceae</taxon>
        <taxon>Dictyostelium</taxon>
    </lineage>
</organism>
<dbReference type="AlphaFoldDB" id="A0AAN7TNC9"/>